<dbReference type="Pfam" id="PF11305">
    <property type="entry name" value="DUF3107"/>
    <property type="match status" value="1"/>
</dbReference>
<dbReference type="EMBL" id="BAAAUX010000023">
    <property type="protein sequence ID" value="GAA2811395.1"/>
    <property type="molecule type" value="Genomic_DNA"/>
</dbReference>
<dbReference type="Proteomes" id="UP001500979">
    <property type="component" value="Unassembled WGS sequence"/>
</dbReference>
<dbReference type="RefSeq" id="WP_344684483.1">
    <property type="nucleotide sequence ID" value="NZ_BAAAUX010000023.1"/>
</dbReference>
<organism evidence="1 2">
    <name type="scientific">Saccharopolyspora taberi</name>
    <dbReference type="NCBI Taxonomy" id="60895"/>
    <lineage>
        <taxon>Bacteria</taxon>
        <taxon>Bacillati</taxon>
        <taxon>Actinomycetota</taxon>
        <taxon>Actinomycetes</taxon>
        <taxon>Pseudonocardiales</taxon>
        <taxon>Pseudonocardiaceae</taxon>
        <taxon>Saccharopolyspora</taxon>
    </lineage>
</organism>
<sequence>MEVKIGVVDSPRELTIASGQSPEEVEALVADALKNAEGVLALADDKGRRYIVPAVKIAYVEIGPAETTRVGFGVR</sequence>
<evidence type="ECO:0000313" key="2">
    <source>
        <dbReference type="Proteomes" id="UP001500979"/>
    </source>
</evidence>
<reference evidence="1 2" key="1">
    <citation type="journal article" date="2019" name="Int. J. Syst. Evol. Microbiol.">
        <title>The Global Catalogue of Microorganisms (GCM) 10K type strain sequencing project: providing services to taxonomists for standard genome sequencing and annotation.</title>
        <authorList>
            <consortium name="The Broad Institute Genomics Platform"/>
            <consortium name="The Broad Institute Genome Sequencing Center for Infectious Disease"/>
            <person name="Wu L."/>
            <person name="Ma J."/>
        </authorList>
    </citation>
    <scope>NUCLEOTIDE SEQUENCE [LARGE SCALE GENOMIC DNA]</scope>
    <source>
        <strain evidence="1 2">JCM 9383</strain>
    </source>
</reference>
<name>A0ABN3VJW6_9PSEU</name>
<dbReference type="InterPro" id="IPR021456">
    <property type="entry name" value="DUF3107"/>
</dbReference>
<proteinExistence type="predicted"/>
<protein>
    <submittedName>
        <fullName evidence="1">DUF3107 domain-containing protein</fullName>
    </submittedName>
</protein>
<gene>
    <name evidence="1" type="ORF">GCM10010470_53460</name>
</gene>
<comment type="caution">
    <text evidence="1">The sequence shown here is derived from an EMBL/GenBank/DDBJ whole genome shotgun (WGS) entry which is preliminary data.</text>
</comment>
<evidence type="ECO:0000313" key="1">
    <source>
        <dbReference type="EMBL" id="GAA2811395.1"/>
    </source>
</evidence>
<keyword evidence="2" id="KW-1185">Reference proteome</keyword>
<accession>A0ABN3VJW6</accession>